<name>A0A5C3QUV3_9AGAR</name>
<accession>A0A5C3QUV3</accession>
<feature type="transmembrane region" description="Helical" evidence="2">
    <location>
        <begin position="31"/>
        <end position="54"/>
    </location>
</feature>
<reference evidence="3 4" key="1">
    <citation type="journal article" date="2019" name="Nat. Ecol. Evol.">
        <title>Megaphylogeny resolves global patterns of mushroom evolution.</title>
        <authorList>
            <person name="Varga T."/>
            <person name="Krizsan K."/>
            <person name="Foldi C."/>
            <person name="Dima B."/>
            <person name="Sanchez-Garcia M."/>
            <person name="Sanchez-Ramirez S."/>
            <person name="Szollosi G.J."/>
            <person name="Szarkandi J.G."/>
            <person name="Papp V."/>
            <person name="Albert L."/>
            <person name="Andreopoulos W."/>
            <person name="Angelini C."/>
            <person name="Antonin V."/>
            <person name="Barry K.W."/>
            <person name="Bougher N.L."/>
            <person name="Buchanan P."/>
            <person name="Buyck B."/>
            <person name="Bense V."/>
            <person name="Catcheside P."/>
            <person name="Chovatia M."/>
            <person name="Cooper J."/>
            <person name="Damon W."/>
            <person name="Desjardin D."/>
            <person name="Finy P."/>
            <person name="Geml J."/>
            <person name="Haridas S."/>
            <person name="Hughes K."/>
            <person name="Justo A."/>
            <person name="Karasinski D."/>
            <person name="Kautmanova I."/>
            <person name="Kiss B."/>
            <person name="Kocsube S."/>
            <person name="Kotiranta H."/>
            <person name="LaButti K.M."/>
            <person name="Lechner B.E."/>
            <person name="Liimatainen K."/>
            <person name="Lipzen A."/>
            <person name="Lukacs Z."/>
            <person name="Mihaltcheva S."/>
            <person name="Morgado L.N."/>
            <person name="Niskanen T."/>
            <person name="Noordeloos M.E."/>
            <person name="Ohm R.A."/>
            <person name="Ortiz-Santana B."/>
            <person name="Ovrebo C."/>
            <person name="Racz N."/>
            <person name="Riley R."/>
            <person name="Savchenko A."/>
            <person name="Shiryaev A."/>
            <person name="Soop K."/>
            <person name="Spirin V."/>
            <person name="Szebenyi C."/>
            <person name="Tomsovsky M."/>
            <person name="Tulloss R.E."/>
            <person name="Uehling J."/>
            <person name="Grigoriev I.V."/>
            <person name="Vagvolgyi C."/>
            <person name="Papp T."/>
            <person name="Martin F.M."/>
            <person name="Miettinen O."/>
            <person name="Hibbett D.S."/>
            <person name="Nagy L.G."/>
        </authorList>
    </citation>
    <scope>NUCLEOTIDE SEQUENCE [LARGE SCALE GENOMIC DNA]</scope>
    <source>
        <strain evidence="3 4">CBS 309.79</strain>
    </source>
</reference>
<gene>
    <name evidence="3" type="ORF">BDV98DRAFT_601048</name>
</gene>
<protein>
    <submittedName>
        <fullName evidence="3">Uncharacterized protein</fullName>
    </submittedName>
</protein>
<evidence type="ECO:0000313" key="3">
    <source>
        <dbReference type="EMBL" id="TFL05712.1"/>
    </source>
</evidence>
<proteinExistence type="predicted"/>
<keyword evidence="2" id="KW-1133">Transmembrane helix</keyword>
<feature type="compositionally biased region" description="Basic and acidic residues" evidence="1">
    <location>
        <begin position="193"/>
        <end position="205"/>
    </location>
</feature>
<keyword evidence="2" id="KW-0812">Transmembrane</keyword>
<keyword evidence="4" id="KW-1185">Reference proteome</keyword>
<evidence type="ECO:0000256" key="1">
    <source>
        <dbReference type="SAM" id="MobiDB-lite"/>
    </source>
</evidence>
<dbReference type="EMBL" id="ML178816">
    <property type="protein sequence ID" value="TFL05712.1"/>
    <property type="molecule type" value="Genomic_DNA"/>
</dbReference>
<keyword evidence="2" id="KW-0472">Membrane</keyword>
<evidence type="ECO:0000313" key="4">
    <source>
        <dbReference type="Proteomes" id="UP000305067"/>
    </source>
</evidence>
<sequence>MAQFGAMKKLYKAASWAEESQRSRTDILWNIWVFLAMPTVWLMWSTLAFVASIISNTWRAGSTVDNPGPLSPRQAMIPRLLVYGAKMENAWRANFRNWRRQAHKMEYDPYLRYRDPYARRTESNQRPRSRSPRPGFRGPQYEGDYGPRWSLEGPENPKDSPASQSNFYTTADVPQEEKSRSLVTPAGSRNLHRGLESRNDQEFKAMQHSPRRPSLELDQLERDTDSAGLLCAAHLRKLLARPRHEVVRTVNALMVVDETVENGADGVHEAQSVEEGRRAHKSTPIDMMNPS</sequence>
<organism evidence="3 4">
    <name type="scientific">Pterulicium gracile</name>
    <dbReference type="NCBI Taxonomy" id="1884261"/>
    <lineage>
        <taxon>Eukaryota</taxon>
        <taxon>Fungi</taxon>
        <taxon>Dikarya</taxon>
        <taxon>Basidiomycota</taxon>
        <taxon>Agaricomycotina</taxon>
        <taxon>Agaricomycetes</taxon>
        <taxon>Agaricomycetidae</taxon>
        <taxon>Agaricales</taxon>
        <taxon>Pleurotineae</taxon>
        <taxon>Pterulaceae</taxon>
        <taxon>Pterulicium</taxon>
    </lineage>
</organism>
<evidence type="ECO:0000256" key="2">
    <source>
        <dbReference type="SAM" id="Phobius"/>
    </source>
</evidence>
<dbReference type="Proteomes" id="UP000305067">
    <property type="component" value="Unassembled WGS sequence"/>
</dbReference>
<feature type="region of interest" description="Disordered" evidence="1">
    <location>
        <begin position="118"/>
        <end position="212"/>
    </location>
</feature>
<dbReference type="AlphaFoldDB" id="A0A5C3QUV3"/>
<dbReference type="OrthoDB" id="3062801at2759"/>